<feature type="domain" description="Phosphoribulokinase/uridine kinase" evidence="6">
    <location>
        <begin position="50"/>
        <end position="240"/>
    </location>
</feature>
<evidence type="ECO:0000256" key="2">
    <source>
        <dbReference type="ARBA" id="ARBA00012137"/>
    </source>
</evidence>
<dbReference type="EMBL" id="JBBJCI010000239">
    <property type="protein sequence ID" value="KAK7237758.1"/>
    <property type="molecule type" value="Genomic_DNA"/>
</dbReference>
<keyword evidence="5" id="KW-0418">Kinase</keyword>
<dbReference type="NCBIfam" id="NF004018">
    <property type="entry name" value="PRK05480.1"/>
    <property type="match status" value="1"/>
</dbReference>
<dbReference type="InterPro" id="IPR027417">
    <property type="entry name" value="P-loop_NTPase"/>
</dbReference>
<keyword evidence="3" id="KW-0808">Transferase</keyword>
<dbReference type="Gene3D" id="3.40.50.300">
    <property type="entry name" value="P-loop containing nucleotide triphosphate hydrolases"/>
    <property type="match status" value="1"/>
</dbReference>
<dbReference type="Proteomes" id="UP001363151">
    <property type="component" value="Unassembled WGS sequence"/>
</dbReference>
<dbReference type="CDD" id="cd02023">
    <property type="entry name" value="UMPK"/>
    <property type="match status" value="1"/>
</dbReference>
<protein>
    <recommendedName>
        <fullName evidence="2">uridine/cytidine kinase</fullName>
        <ecNumber evidence="2">2.7.1.48</ecNumber>
    </recommendedName>
</protein>
<dbReference type="EC" id="2.7.1.48" evidence="2"/>
<dbReference type="PANTHER" id="PTHR10285">
    <property type="entry name" value="URIDINE KINASE"/>
    <property type="match status" value="1"/>
</dbReference>
<keyword evidence="8" id="KW-1185">Reference proteome</keyword>
<dbReference type="SUPFAM" id="SSF52540">
    <property type="entry name" value="P-loop containing nucleoside triphosphate hydrolases"/>
    <property type="match status" value="1"/>
</dbReference>
<evidence type="ECO:0000256" key="5">
    <source>
        <dbReference type="ARBA" id="ARBA00022777"/>
    </source>
</evidence>
<dbReference type="PRINTS" id="PR00988">
    <property type="entry name" value="URIDINKINASE"/>
</dbReference>
<dbReference type="InterPro" id="IPR000764">
    <property type="entry name" value="Uridine_kinase-like"/>
</dbReference>
<evidence type="ECO:0000256" key="1">
    <source>
        <dbReference type="ARBA" id="ARBA00004690"/>
    </source>
</evidence>
<organism evidence="7 8">
    <name type="scientific">Aureococcus anophagefferens</name>
    <name type="common">Harmful bloom alga</name>
    <dbReference type="NCBI Taxonomy" id="44056"/>
    <lineage>
        <taxon>Eukaryota</taxon>
        <taxon>Sar</taxon>
        <taxon>Stramenopiles</taxon>
        <taxon>Ochrophyta</taxon>
        <taxon>Pelagophyceae</taxon>
        <taxon>Pelagomonadales</taxon>
        <taxon>Pelagomonadaceae</taxon>
        <taxon>Aureococcus</taxon>
    </lineage>
</organism>
<accession>A0ABR1FSV1</accession>
<keyword evidence="4" id="KW-0547">Nucleotide-binding</keyword>
<reference evidence="7 8" key="1">
    <citation type="submission" date="2024-03" db="EMBL/GenBank/DDBJ databases">
        <title>Aureococcus anophagefferens CCMP1851 and Kratosvirus quantuckense: Draft genome of a second virus-susceptible host strain in the model system.</title>
        <authorList>
            <person name="Chase E."/>
            <person name="Truchon A.R."/>
            <person name="Schepens W."/>
            <person name="Wilhelm S.W."/>
        </authorList>
    </citation>
    <scope>NUCLEOTIDE SEQUENCE [LARGE SCALE GENOMIC DNA]</scope>
    <source>
        <strain evidence="7 8">CCMP1851</strain>
    </source>
</reference>
<evidence type="ECO:0000256" key="3">
    <source>
        <dbReference type="ARBA" id="ARBA00022679"/>
    </source>
</evidence>
<sequence length="276" mass="30032">MVPRVLCVAGLAGALQTPSFYREAAKRAGTPAFYGASTDGRVLDEPRPLIIGVAGGTASGKTALTERVVEQLNGEDIVSITQDSFYRDLSDGQLARVADINFDAPAAFDFDHCVDVLARLRRGEAGVRVPTYDFVANARRPAREDVVVGGVPRIVVFEGILALWDARLRDQFDIKIFVDADPDVRLARRIKRDIACRGRDLDGVLAQYMTFVKPAFDEFILPTKAHADVVIPRGAENAVAIDLLVRGIRERTMERAALGVAALEPRARSAADAFLV</sequence>
<name>A0ABR1FSV1_AURAN</name>
<evidence type="ECO:0000256" key="4">
    <source>
        <dbReference type="ARBA" id="ARBA00022741"/>
    </source>
</evidence>
<comment type="caution">
    <text evidence="7">The sequence shown here is derived from an EMBL/GenBank/DDBJ whole genome shotgun (WGS) entry which is preliminary data.</text>
</comment>
<evidence type="ECO:0000313" key="8">
    <source>
        <dbReference type="Proteomes" id="UP001363151"/>
    </source>
</evidence>
<proteinExistence type="predicted"/>
<dbReference type="Pfam" id="PF00485">
    <property type="entry name" value="PRK"/>
    <property type="match status" value="1"/>
</dbReference>
<evidence type="ECO:0000313" key="7">
    <source>
        <dbReference type="EMBL" id="KAK7237758.1"/>
    </source>
</evidence>
<gene>
    <name evidence="7" type="ORF">SO694_0023707</name>
</gene>
<evidence type="ECO:0000259" key="6">
    <source>
        <dbReference type="Pfam" id="PF00485"/>
    </source>
</evidence>
<comment type="pathway">
    <text evidence="1">Pyrimidine metabolism; UMP biosynthesis via salvage pathway; UMP from uridine: step 1/1.</text>
</comment>
<dbReference type="InterPro" id="IPR006083">
    <property type="entry name" value="PRK/URK"/>
</dbReference>